<dbReference type="EMBL" id="SSTD01018828">
    <property type="protein sequence ID" value="TYJ97512.1"/>
    <property type="molecule type" value="Genomic_DNA"/>
</dbReference>
<protein>
    <submittedName>
        <fullName evidence="1">Uncharacterized protein</fullName>
    </submittedName>
</protein>
<accession>A0A5D3BCF7</accession>
<reference evidence="1 2" key="1">
    <citation type="submission" date="2019-08" db="EMBL/GenBank/DDBJ databases">
        <title>Draft genome sequences of two oriental melons (Cucumis melo L. var makuwa).</title>
        <authorList>
            <person name="Kwon S.-Y."/>
        </authorList>
    </citation>
    <scope>NUCLEOTIDE SEQUENCE [LARGE SCALE GENOMIC DNA]</scope>
    <source>
        <strain evidence="2">cv. Chang Bougi</strain>
        <tissue evidence="1">Leaf</tissue>
    </source>
</reference>
<dbReference type="AlphaFoldDB" id="A0A5D3BCF7"/>
<name>A0A5D3BCF7_CUCMM</name>
<gene>
    <name evidence="1" type="ORF">E5676_scaffold85G00210</name>
</gene>
<evidence type="ECO:0000313" key="1">
    <source>
        <dbReference type="EMBL" id="TYJ97512.1"/>
    </source>
</evidence>
<sequence>MCASFGSTRLMCASFGSTRLICAFYGTTRLLCRVRAQRGADRREAGRTREGHMDASGFLIASAMKNTQRTKIQKPKIFLKRNLVSEPPMVNASSSGFSNPLLNQVLNQLTMIKLDQINYLLWKILVLLILKCYKLEGHLTGEKLCPPKYVLTPGSTSALVNEAKEIEGAVQASDT</sequence>
<evidence type="ECO:0000313" key="2">
    <source>
        <dbReference type="Proteomes" id="UP000321947"/>
    </source>
</evidence>
<dbReference type="Proteomes" id="UP000321947">
    <property type="component" value="Unassembled WGS sequence"/>
</dbReference>
<proteinExistence type="predicted"/>
<comment type="caution">
    <text evidence="1">The sequence shown here is derived from an EMBL/GenBank/DDBJ whole genome shotgun (WGS) entry which is preliminary data.</text>
</comment>
<organism evidence="1 2">
    <name type="scientific">Cucumis melo var. makuwa</name>
    <name type="common">Oriental melon</name>
    <dbReference type="NCBI Taxonomy" id="1194695"/>
    <lineage>
        <taxon>Eukaryota</taxon>
        <taxon>Viridiplantae</taxon>
        <taxon>Streptophyta</taxon>
        <taxon>Embryophyta</taxon>
        <taxon>Tracheophyta</taxon>
        <taxon>Spermatophyta</taxon>
        <taxon>Magnoliopsida</taxon>
        <taxon>eudicotyledons</taxon>
        <taxon>Gunneridae</taxon>
        <taxon>Pentapetalae</taxon>
        <taxon>rosids</taxon>
        <taxon>fabids</taxon>
        <taxon>Cucurbitales</taxon>
        <taxon>Cucurbitaceae</taxon>
        <taxon>Benincaseae</taxon>
        <taxon>Cucumis</taxon>
    </lineage>
</organism>